<protein>
    <recommendedName>
        <fullName evidence="7">Cytochrome C biogenesis protein transmembrane domain-containing protein</fullName>
    </recommendedName>
</protein>
<dbReference type="Proteomes" id="UP000178059">
    <property type="component" value="Unassembled WGS sequence"/>
</dbReference>
<dbReference type="GO" id="GO:0017004">
    <property type="term" value="P:cytochrome complex assembly"/>
    <property type="evidence" value="ECO:0007669"/>
    <property type="project" value="InterPro"/>
</dbReference>
<feature type="transmembrane region" description="Helical" evidence="6">
    <location>
        <begin position="79"/>
        <end position="103"/>
    </location>
</feature>
<gene>
    <name evidence="8" type="ORF">A2824_02895</name>
</gene>
<feature type="transmembrane region" description="Helical" evidence="6">
    <location>
        <begin position="150"/>
        <end position="175"/>
    </location>
</feature>
<dbReference type="InterPro" id="IPR003834">
    <property type="entry name" value="Cyt_c_assmbl_TM_dom"/>
</dbReference>
<feature type="domain" description="Cytochrome C biogenesis protein transmembrane" evidence="7">
    <location>
        <begin position="9"/>
        <end position="176"/>
    </location>
</feature>
<dbReference type="PANTHER" id="PTHR31272:SF9">
    <property type="entry name" value="BLL1027 PROTEIN"/>
    <property type="match status" value="1"/>
</dbReference>
<feature type="transmembrane region" description="Helical" evidence="6">
    <location>
        <begin position="115"/>
        <end position="138"/>
    </location>
</feature>
<keyword evidence="3 6" id="KW-0812">Transmembrane</keyword>
<comment type="subcellular location">
    <subcellularLocation>
        <location evidence="1">Membrane</location>
        <topology evidence="1">Multi-pass membrane protein</topology>
    </subcellularLocation>
</comment>
<evidence type="ECO:0000259" key="7">
    <source>
        <dbReference type="Pfam" id="PF02683"/>
    </source>
</evidence>
<evidence type="ECO:0000256" key="3">
    <source>
        <dbReference type="ARBA" id="ARBA00022692"/>
    </source>
</evidence>
<feature type="transmembrane region" description="Helical" evidence="6">
    <location>
        <begin position="44"/>
        <end position="67"/>
    </location>
</feature>
<evidence type="ECO:0000256" key="4">
    <source>
        <dbReference type="ARBA" id="ARBA00022989"/>
    </source>
</evidence>
<reference evidence="8 9" key="1">
    <citation type="journal article" date="2016" name="Nat. Commun.">
        <title>Thousands of microbial genomes shed light on interconnected biogeochemical processes in an aquifer system.</title>
        <authorList>
            <person name="Anantharaman K."/>
            <person name="Brown C.T."/>
            <person name="Hug L.A."/>
            <person name="Sharon I."/>
            <person name="Castelle C.J."/>
            <person name="Probst A.J."/>
            <person name="Thomas B.C."/>
            <person name="Singh A."/>
            <person name="Wilkins M.J."/>
            <person name="Karaoz U."/>
            <person name="Brodie E.L."/>
            <person name="Williams K.H."/>
            <person name="Hubbard S.S."/>
            <person name="Banfield J.F."/>
        </authorList>
    </citation>
    <scope>NUCLEOTIDE SEQUENCE [LARGE SCALE GENOMIC DNA]</scope>
</reference>
<keyword evidence="5 6" id="KW-0472">Membrane</keyword>
<evidence type="ECO:0000256" key="1">
    <source>
        <dbReference type="ARBA" id="ARBA00004141"/>
    </source>
</evidence>
<dbReference type="AlphaFoldDB" id="A0A1F6VH26"/>
<dbReference type="STRING" id="1801743.A2824_02895"/>
<dbReference type="Pfam" id="PF02683">
    <property type="entry name" value="DsbD_TM"/>
    <property type="match status" value="1"/>
</dbReference>
<accession>A0A1F6VH26</accession>
<evidence type="ECO:0000256" key="5">
    <source>
        <dbReference type="ARBA" id="ARBA00023136"/>
    </source>
</evidence>
<dbReference type="EMBL" id="MFTT01000036">
    <property type="protein sequence ID" value="OGI68967.1"/>
    <property type="molecule type" value="Genomic_DNA"/>
</dbReference>
<comment type="caution">
    <text evidence="8">The sequence shown here is derived from an EMBL/GenBank/DDBJ whole genome shotgun (WGS) entry which is preliminary data.</text>
</comment>
<dbReference type="InterPro" id="IPR051790">
    <property type="entry name" value="Cytochrome_c-biogenesis_DsbD"/>
</dbReference>
<keyword evidence="4 6" id="KW-1133">Transmembrane helix</keyword>
<evidence type="ECO:0000313" key="9">
    <source>
        <dbReference type="Proteomes" id="UP000178059"/>
    </source>
</evidence>
<dbReference type="PANTHER" id="PTHR31272">
    <property type="entry name" value="CYTOCHROME C-TYPE BIOGENESIS PROTEIN HI_1454-RELATED"/>
    <property type="match status" value="1"/>
</dbReference>
<comment type="similarity">
    <text evidence="2">Belongs to the DsbD family.</text>
</comment>
<feature type="transmembrane region" description="Helical" evidence="6">
    <location>
        <begin position="196"/>
        <end position="226"/>
    </location>
</feature>
<evidence type="ECO:0000313" key="8">
    <source>
        <dbReference type="EMBL" id="OGI68967.1"/>
    </source>
</evidence>
<organism evidence="8 9">
    <name type="scientific">Candidatus Nomurabacteria bacterium RIFCSPHIGHO2_01_FULL_42_16</name>
    <dbReference type="NCBI Taxonomy" id="1801743"/>
    <lineage>
        <taxon>Bacteria</taxon>
        <taxon>Candidatus Nomuraibacteriota</taxon>
    </lineage>
</organism>
<proteinExistence type="inferred from homology"/>
<evidence type="ECO:0000256" key="6">
    <source>
        <dbReference type="SAM" id="Phobius"/>
    </source>
</evidence>
<feature type="transmembrane region" description="Helical" evidence="6">
    <location>
        <begin position="262"/>
        <end position="280"/>
    </location>
</feature>
<sequence length="294" mass="32278">MELLLSASIIAAFIAGVAALFAPCCITVLLPSYFASIFREKRKVFLMTFIFFLGILAVFLPIGLGAATLGKFFSQYHNIIFGIGGTFLAILGIILLTGIHFSLPMRASPALKNHNAVSVFVLGVFSAIATTCCAPVLAGVLALSALPGSIFWGGIYTLAYVFGMVAPLFLISLFLDKVNFEQKFQKTFSRPIRYRLLGKEVSIAVSEAVSGVTFLAMGVLILYFALTNKLFMQAGGYQTDINIFLTKILQSINGFIKIVPEYVWAIILIVLVVLIVKWSIKQFIRENKNNKNYE</sequence>
<name>A0A1F6VH26_9BACT</name>
<feature type="transmembrane region" description="Helical" evidence="6">
    <location>
        <begin position="6"/>
        <end position="32"/>
    </location>
</feature>
<evidence type="ECO:0000256" key="2">
    <source>
        <dbReference type="ARBA" id="ARBA00006143"/>
    </source>
</evidence>
<dbReference type="GO" id="GO:0016020">
    <property type="term" value="C:membrane"/>
    <property type="evidence" value="ECO:0007669"/>
    <property type="project" value="UniProtKB-SubCell"/>
</dbReference>